<dbReference type="InterPro" id="IPR011701">
    <property type="entry name" value="MFS"/>
</dbReference>
<feature type="transmembrane region" description="Helical" evidence="6">
    <location>
        <begin position="41"/>
        <end position="62"/>
    </location>
</feature>
<feature type="transmembrane region" description="Helical" evidence="6">
    <location>
        <begin position="229"/>
        <end position="245"/>
    </location>
</feature>
<dbReference type="STRING" id="1173111.SAMN05444955_105257"/>
<gene>
    <name evidence="8" type="ORF">SAMN05444955_105257</name>
</gene>
<organism evidence="8 9">
    <name type="scientific">Lihuaxuella thermophila</name>
    <dbReference type="NCBI Taxonomy" id="1173111"/>
    <lineage>
        <taxon>Bacteria</taxon>
        <taxon>Bacillati</taxon>
        <taxon>Bacillota</taxon>
        <taxon>Bacilli</taxon>
        <taxon>Bacillales</taxon>
        <taxon>Thermoactinomycetaceae</taxon>
        <taxon>Lihuaxuella</taxon>
    </lineage>
</organism>
<feature type="transmembrane region" description="Helical" evidence="6">
    <location>
        <begin position="265"/>
        <end position="288"/>
    </location>
</feature>
<evidence type="ECO:0000313" key="9">
    <source>
        <dbReference type="Proteomes" id="UP000199695"/>
    </source>
</evidence>
<protein>
    <submittedName>
        <fullName evidence="8">Major Facilitator Superfamily protein</fullName>
    </submittedName>
</protein>
<dbReference type="PANTHER" id="PTHR23501">
    <property type="entry name" value="MAJOR FACILITATOR SUPERFAMILY"/>
    <property type="match status" value="1"/>
</dbReference>
<feature type="transmembrane region" description="Helical" evidence="6">
    <location>
        <begin position="12"/>
        <end position="35"/>
    </location>
</feature>
<proteinExistence type="predicted"/>
<feature type="transmembrane region" description="Helical" evidence="6">
    <location>
        <begin position="294"/>
        <end position="317"/>
    </location>
</feature>
<dbReference type="PROSITE" id="PS50850">
    <property type="entry name" value="MFS"/>
    <property type="match status" value="1"/>
</dbReference>
<dbReference type="Gene3D" id="1.20.1720.10">
    <property type="entry name" value="Multidrug resistance protein D"/>
    <property type="match status" value="1"/>
</dbReference>
<dbReference type="EMBL" id="FOCQ01000005">
    <property type="protein sequence ID" value="SEN08314.1"/>
    <property type="molecule type" value="Genomic_DNA"/>
</dbReference>
<keyword evidence="4 6" id="KW-1133">Transmembrane helix</keyword>
<keyword evidence="3 6" id="KW-0812">Transmembrane</keyword>
<dbReference type="Proteomes" id="UP000199695">
    <property type="component" value="Unassembled WGS sequence"/>
</dbReference>
<dbReference type="Pfam" id="PF07690">
    <property type="entry name" value="MFS_1"/>
    <property type="match status" value="1"/>
</dbReference>
<evidence type="ECO:0000256" key="4">
    <source>
        <dbReference type="ARBA" id="ARBA00022989"/>
    </source>
</evidence>
<keyword evidence="5 6" id="KW-0472">Membrane</keyword>
<feature type="transmembrane region" description="Helical" evidence="6">
    <location>
        <begin position="197"/>
        <end position="217"/>
    </location>
</feature>
<evidence type="ECO:0000256" key="2">
    <source>
        <dbReference type="ARBA" id="ARBA00022448"/>
    </source>
</evidence>
<dbReference type="InterPro" id="IPR036259">
    <property type="entry name" value="MFS_trans_sf"/>
</dbReference>
<evidence type="ECO:0000256" key="5">
    <source>
        <dbReference type="ARBA" id="ARBA00023136"/>
    </source>
</evidence>
<reference evidence="8 9" key="1">
    <citation type="submission" date="2016-10" db="EMBL/GenBank/DDBJ databases">
        <authorList>
            <person name="de Groot N.N."/>
        </authorList>
    </citation>
    <scope>NUCLEOTIDE SEQUENCE [LARGE SCALE GENOMIC DNA]</scope>
    <source>
        <strain evidence="8 9">DSM 46701</strain>
    </source>
</reference>
<evidence type="ECO:0000256" key="3">
    <source>
        <dbReference type="ARBA" id="ARBA00022692"/>
    </source>
</evidence>
<dbReference type="InterPro" id="IPR020846">
    <property type="entry name" value="MFS_dom"/>
</dbReference>
<dbReference type="PANTHER" id="PTHR23501:SF191">
    <property type="entry name" value="VACUOLAR BASIC AMINO ACID TRANSPORTER 4"/>
    <property type="match status" value="1"/>
</dbReference>
<keyword evidence="9" id="KW-1185">Reference proteome</keyword>
<dbReference type="AlphaFoldDB" id="A0A1H8DNB8"/>
<dbReference type="Gene3D" id="1.20.1250.20">
    <property type="entry name" value="MFS general substrate transporter like domains"/>
    <property type="match status" value="1"/>
</dbReference>
<sequence>MFYPKKLSVETFVIAIFLSTLDIVALTPALESIMVEYLHPIHWSVWVISLHLAFFSFSLPILEGWAANVGRNKVFIFSLVFFALGSLMIAASHQWVWLMWGRVMEAIGASGIVPYVALQTRRMIAKKNKQKKVNALLILGGLLVLIPLVTAFLVYQFGWRSLFVVYFLLAVLLFAASRRWLIVDQPGRGRQIHGEGIFFFAVIILFLMTAVTLTDFLQGWTAFTHSQAMPLWIVAVGLIIPLFMIERQSEHPFLEPHLFANWRFWLLYVQVALTGFSWMALVLVPTWVSQPFHLHSLFNGVVLAYILLWAVLSLPLVFRFSRKWGFKGVSALGFMFAIISYTSLAWFREGWLQWVMLALLGWGLSFTLASPVHVPLSQWAPVRQLKSGLMTLGMFRAAGGALGLVAMARLYRSFVPGDYGWLTATEWTRPMIQVAEQKVMLLVAATSFLGLVISLLLPNHKENR</sequence>
<feature type="transmembrane region" description="Helical" evidence="6">
    <location>
        <begin position="354"/>
        <end position="376"/>
    </location>
</feature>
<dbReference type="GO" id="GO:0022857">
    <property type="term" value="F:transmembrane transporter activity"/>
    <property type="evidence" value="ECO:0007669"/>
    <property type="project" value="InterPro"/>
</dbReference>
<feature type="transmembrane region" description="Helical" evidence="6">
    <location>
        <begin position="329"/>
        <end position="348"/>
    </location>
</feature>
<evidence type="ECO:0000256" key="1">
    <source>
        <dbReference type="ARBA" id="ARBA00004651"/>
    </source>
</evidence>
<feature type="transmembrane region" description="Helical" evidence="6">
    <location>
        <begin position="439"/>
        <end position="457"/>
    </location>
</feature>
<feature type="transmembrane region" description="Helical" evidence="6">
    <location>
        <begin position="388"/>
        <end position="411"/>
    </location>
</feature>
<feature type="domain" description="Major facilitator superfamily (MFS) profile" evidence="7">
    <location>
        <begin position="8"/>
        <end position="462"/>
    </location>
</feature>
<evidence type="ECO:0000256" key="6">
    <source>
        <dbReference type="SAM" id="Phobius"/>
    </source>
</evidence>
<evidence type="ECO:0000313" key="8">
    <source>
        <dbReference type="EMBL" id="SEN08314.1"/>
    </source>
</evidence>
<feature type="transmembrane region" description="Helical" evidence="6">
    <location>
        <begin position="133"/>
        <end position="153"/>
    </location>
</feature>
<feature type="transmembrane region" description="Helical" evidence="6">
    <location>
        <begin position="74"/>
        <end position="91"/>
    </location>
</feature>
<feature type="transmembrane region" description="Helical" evidence="6">
    <location>
        <begin position="159"/>
        <end position="176"/>
    </location>
</feature>
<dbReference type="RefSeq" id="WP_170839809.1">
    <property type="nucleotide sequence ID" value="NZ_FOCQ01000005.1"/>
</dbReference>
<keyword evidence="2" id="KW-0813">Transport</keyword>
<accession>A0A1H8DNB8</accession>
<dbReference type="SUPFAM" id="SSF103473">
    <property type="entry name" value="MFS general substrate transporter"/>
    <property type="match status" value="1"/>
</dbReference>
<feature type="transmembrane region" description="Helical" evidence="6">
    <location>
        <begin position="97"/>
        <end position="118"/>
    </location>
</feature>
<dbReference type="GO" id="GO:0005886">
    <property type="term" value="C:plasma membrane"/>
    <property type="evidence" value="ECO:0007669"/>
    <property type="project" value="UniProtKB-SubCell"/>
</dbReference>
<evidence type="ECO:0000259" key="7">
    <source>
        <dbReference type="PROSITE" id="PS50850"/>
    </source>
</evidence>
<name>A0A1H8DNB8_9BACL</name>
<comment type="subcellular location">
    <subcellularLocation>
        <location evidence="1">Cell membrane</location>
        <topology evidence="1">Multi-pass membrane protein</topology>
    </subcellularLocation>
</comment>